<dbReference type="GO" id="GO:0003677">
    <property type="term" value="F:DNA binding"/>
    <property type="evidence" value="ECO:0007669"/>
    <property type="project" value="UniProtKB-KW"/>
</dbReference>
<name>A0A8J4EPD7_9ACTN</name>
<dbReference type="AlphaFoldDB" id="A0A8J4EPD7"/>
<dbReference type="SUPFAM" id="SSF46785">
    <property type="entry name" value="Winged helix' DNA-binding domain"/>
    <property type="match status" value="1"/>
</dbReference>
<dbReference type="GO" id="GO:0032993">
    <property type="term" value="C:protein-DNA complex"/>
    <property type="evidence" value="ECO:0007669"/>
    <property type="project" value="TreeGrafter"/>
</dbReference>
<dbReference type="Proteomes" id="UP000614996">
    <property type="component" value="Unassembled WGS sequence"/>
</dbReference>
<dbReference type="InterPro" id="IPR005119">
    <property type="entry name" value="LysR_subst-bd"/>
</dbReference>
<sequence>MIVELRQLRYFLTLADELHFGRAAERLNIVQSAVSQQLRRLERELGVDLFDRSTRTVRLTEAGHRLLPYAERVLADVDAARAAIDDLRTRRDGTVRLGTSTGLGSRLEALLARFRELAPEATLDLVTAPVADRLRRVRSGELDATLVRGEQRDAGLELLAVWHDPLVVALPARHDLAVRSRIELAALADLPLRLANRQRNPPLYDLVLDCCRRAGFSPTLGPEFTTDQDTLAAIGFGAPSWTVYYAAQAGQIAPPGVVFRPLAAPAPAMPTYLAVRPDPPRAELRALIEACMSTVDEPGAGRAAPPDSTDPE</sequence>
<evidence type="ECO:0000313" key="7">
    <source>
        <dbReference type="Proteomes" id="UP000614996"/>
    </source>
</evidence>
<protein>
    <submittedName>
        <fullName evidence="6">LysR family transcriptional regulator</fullName>
    </submittedName>
</protein>
<dbReference type="FunFam" id="1.10.10.10:FF:000001">
    <property type="entry name" value="LysR family transcriptional regulator"/>
    <property type="match status" value="1"/>
</dbReference>
<reference evidence="7" key="1">
    <citation type="journal article" date="2021" name="Int. J. Syst. Evol. Microbiol.">
        <title>Actinocatenispora comari sp. nov., an endophytic actinomycete isolated from aerial parts of Comarum salesowianum.</title>
        <authorList>
            <person name="Oyunbileg N."/>
            <person name="Iizaka Y."/>
            <person name="Hamada M."/>
            <person name="Davaapurev B.O."/>
            <person name="Fukumoto A."/>
            <person name="Tsetseg B."/>
            <person name="Kato F."/>
            <person name="Tamura T."/>
            <person name="Batkhuu J."/>
            <person name="Anzai Y."/>
        </authorList>
    </citation>
    <scope>NUCLEOTIDE SEQUENCE [LARGE SCALE GENOMIC DNA]</scope>
    <source>
        <strain evidence="7">NUM-2625</strain>
    </source>
</reference>
<dbReference type="InterPro" id="IPR036388">
    <property type="entry name" value="WH-like_DNA-bd_sf"/>
</dbReference>
<dbReference type="PRINTS" id="PR00039">
    <property type="entry name" value="HTHLYSR"/>
</dbReference>
<dbReference type="PANTHER" id="PTHR30346">
    <property type="entry name" value="TRANSCRIPTIONAL DUAL REGULATOR HCAR-RELATED"/>
    <property type="match status" value="1"/>
</dbReference>
<dbReference type="InterPro" id="IPR000847">
    <property type="entry name" value="LysR_HTH_N"/>
</dbReference>
<evidence type="ECO:0000259" key="5">
    <source>
        <dbReference type="PROSITE" id="PS50931"/>
    </source>
</evidence>
<dbReference type="Gene3D" id="1.10.10.10">
    <property type="entry name" value="Winged helix-like DNA-binding domain superfamily/Winged helix DNA-binding domain"/>
    <property type="match status" value="1"/>
</dbReference>
<evidence type="ECO:0000256" key="1">
    <source>
        <dbReference type="ARBA" id="ARBA00009437"/>
    </source>
</evidence>
<dbReference type="GO" id="GO:0003700">
    <property type="term" value="F:DNA-binding transcription factor activity"/>
    <property type="evidence" value="ECO:0007669"/>
    <property type="project" value="InterPro"/>
</dbReference>
<gene>
    <name evidence="6" type="ORF">NUM_59670</name>
</gene>
<dbReference type="EMBL" id="BOPO01000126">
    <property type="protein sequence ID" value="GIL30713.1"/>
    <property type="molecule type" value="Genomic_DNA"/>
</dbReference>
<keyword evidence="4" id="KW-0804">Transcription</keyword>
<comment type="caution">
    <text evidence="6">The sequence shown here is derived from an EMBL/GenBank/DDBJ whole genome shotgun (WGS) entry which is preliminary data.</text>
</comment>
<keyword evidence="7" id="KW-1185">Reference proteome</keyword>
<dbReference type="Pfam" id="PF00126">
    <property type="entry name" value="HTH_1"/>
    <property type="match status" value="1"/>
</dbReference>
<evidence type="ECO:0000313" key="6">
    <source>
        <dbReference type="EMBL" id="GIL30713.1"/>
    </source>
</evidence>
<organism evidence="6 7">
    <name type="scientific">Actinocatenispora comari</name>
    <dbReference type="NCBI Taxonomy" id="2807577"/>
    <lineage>
        <taxon>Bacteria</taxon>
        <taxon>Bacillati</taxon>
        <taxon>Actinomycetota</taxon>
        <taxon>Actinomycetes</taxon>
        <taxon>Micromonosporales</taxon>
        <taxon>Micromonosporaceae</taxon>
        <taxon>Actinocatenispora</taxon>
    </lineage>
</organism>
<dbReference type="PROSITE" id="PS50931">
    <property type="entry name" value="HTH_LYSR"/>
    <property type="match status" value="1"/>
</dbReference>
<keyword evidence="2" id="KW-0805">Transcription regulation</keyword>
<keyword evidence="3" id="KW-0238">DNA-binding</keyword>
<dbReference type="InterPro" id="IPR036390">
    <property type="entry name" value="WH_DNA-bd_sf"/>
</dbReference>
<accession>A0A8J4EPD7</accession>
<feature type="domain" description="HTH lysR-type" evidence="5">
    <location>
        <begin position="3"/>
        <end position="60"/>
    </location>
</feature>
<evidence type="ECO:0000256" key="2">
    <source>
        <dbReference type="ARBA" id="ARBA00023015"/>
    </source>
</evidence>
<dbReference type="PANTHER" id="PTHR30346:SF0">
    <property type="entry name" value="HCA OPERON TRANSCRIPTIONAL ACTIVATOR HCAR"/>
    <property type="match status" value="1"/>
</dbReference>
<dbReference type="CDD" id="cd08414">
    <property type="entry name" value="PBP2_LTTR_aromatics_like"/>
    <property type="match status" value="1"/>
</dbReference>
<evidence type="ECO:0000256" key="3">
    <source>
        <dbReference type="ARBA" id="ARBA00023125"/>
    </source>
</evidence>
<comment type="similarity">
    <text evidence="1">Belongs to the LysR transcriptional regulatory family.</text>
</comment>
<dbReference type="Pfam" id="PF03466">
    <property type="entry name" value="LysR_substrate"/>
    <property type="match status" value="1"/>
</dbReference>
<dbReference type="Gene3D" id="3.40.190.10">
    <property type="entry name" value="Periplasmic binding protein-like II"/>
    <property type="match status" value="2"/>
</dbReference>
<evidence type="ECO:0000256" key="4">
    <source>
        <dbReference type="ARBA" id="ARBA00023163"/>
    </source>
</evidence>
<proteinExistence type="inferred from homology"/>
<dbReference type="SUPFAM" id="SSF53850">
    <property type="entry name" value="Periplasmic binding protein-like II"/>
    <property type="match status" value="1"/>
</dbReference>